<dbReference type="InterPro" id="IPR013813">
    <property type="entry name" value="Endoribo_LPSP/chorism_mut-like"/>
</dbReference>
<dbReference type="EMBL" id="JAIVEX010000005">
    <property type="protein sequence ID" value="MDB0522378.1"/>
    <property type="molecule type" value="Genomic_DNA"/>
</dbReference>
<dbReference type="RefSeq" id="WP_003277921.1">
    <property type="nucleotide sequence ID" value="NZ_CDLS01000001.1"/>
</dbReference>
<evidence type="ECO:0000259" key="2">
    <source>
        <dbReference type="Pfam" id="PF14588"/>
    </source>
</evidence>
<dbReference type="SUPFAM" id="SSF55298">
    <property type="entry name" value="YjgF-like"/>
    <property type="match status" value="1"/>
</dbReference>
<dbReference type="Gene3D" id="3.30.1330.40">
    <property type="entry name" value="RutC-like"/>
    <property type="match status" value="1"/>
</dbReference>
<dbReference type="GeneID" id="61363699"/>
<dbReference type="CDD" id="cd02199">
    <property type="entry name" value="YjgF_YER057c_UK114_like_1"/>
    <property type="match status" value="1"/>
</dbReference>
<comment type="cofactor">
    <cofactor evidence="1">
        <name>thiamine diphosphate</name>
        <dbReference type="ChEBI" id="CHEBI:58937"/>
    </cofactor>
</comment>
<dbReference type="Proteomes" id="UP001144050">
    <property type="component" value="Unassembled WGS sequence"/>
</dbReference>
<organism evidence="3 5">
    <name type="scientific">Ralstonia solanacearum</name>
    <name type="common">Pseudomonas solanacearum</name>
    <dbReference type="NCBI Taxonomy" id="305"/>
    <lineage>
        <taxon>Bacteria</taxon>
        <taxon>Pseudomonadati</taxon>
        <taxon>Pseudomonadota</taxon>
        <taxon>Betaproteobacteria</taxon>
        <taxon>Burkholderiales</taxon>
        <taxon>Burkholderiaceae</taxon>
        <taxon>Ralstonia</taxon>
        <taxon>Ralstonia solanacearum species complex</taxon>
    </lineage>
</organism>
<evidence type="ECO:0000313" key="5">
    <source>
        <dbReference type="Proteomes" id="UP001143674"/>
    </source>
</evidence>
<feature type="domain" description="Endoribonuclease L-PSP/chorismate mutase-like" evidence="2">
    <location>
        <begin position="10"/>
        <end position="154"/>
    </location>
</feature>
<dbReference type="PANTHER" id="PTHR43760">
    <property type="entry name" value="ENDORIBONUCLEASE-RELATED"/>
    <property type="match status" value="1"/>
</dbReference>
<dbReference type="Pfam" id="PF14588">
    <property type="entry name" value="YjgF_endoribonc"/>
    <property type="match status" value="1"/>
</dbReference>
<dbReference type="Proteomes" id="UP001143674">
    <property type="component" value="Unassembled WGS sequence"/>
</dbReference>
<gene>
    <name evidence="3" type="ORF">LBW55_12265</name>
    <name evidence="4" type="ORF">LBW59_14510</name>
</gene>
<accession>A0A072SPQ0</accession>
<evidence type="ECO:0000313" key="3">
    <source>
        <dbReference type="EMBL" id="MDB0522378.1"/>
    </source>
</evidence>
<proteinExistence type="predicted"/>
<dbReference type="EMBL" id="JAIVFG010000023">
    <property type="protein sequence ID" value="MDB0571977.1"/>
    <property type="molecule type" value="Genomic_DNA"/>
</dbReference>
<dbReference type="InterPro" id="IPR035959">
    <property type="entry name" value="RutC-like_sf"/>
</dbReference>
<reference evidence="3" key="1">
    <citation type="submission" date="2021-09" db="EMBL/GenBank/DDBJ databases">
        <title>Genomic analysis of Ralstonia spp.</title>
        <authorList>
            <person name="Aburjaile F."/>
            <person name="Ariute J.C."/>
            <person name="Pais A.K.L."/>
            <person name="Albuquerque G.M.R."/>
            <person name="Silva A.M.F."/>
            <person name="Brenig B."/>
            <person name="Azevedo V."/>
            <person name="Matiuzzi M."/>
            <person name="Ramos R."/>
            <person name="Goes-Neto A."/>
            <person name="Soares S."/>
            <person name="Iseppon A.M.B."/>
            <person name="Souza E."/>
            <person name="Gama M."/>
        </authorList>
    </citation>
    <scope>NUCLEOTIDE SEQUENCE</scope>
    <source>
        <strain evidence="3">B4</strain>
        <strain evidence="4">CCRMRs91</strain>
    </source>
</reference>
<dbReference type="InterPro" id="IPR049557">
    <property type="entry name" value="Transketolase_CS"/>
</dbReference>
<evidence type="ECO:0000313" key="4">
    <source>
        <dbReference type="EMBL" id="MDB0571977.1"/>
    </source>
</evidence>
<protein>
    <submittedName>
        <fullName evidence="3">RidA family protein</fullName>
    </submittedName>
</protein>
<dbReference type="PROSITE" id="PS00801">
    <property type="entry name" value="TRANSKETOLASE_1"/>
    <property type="match status" value="1"/>
</dbReference>
<evidence type="ECO:0000256" key="1">
    <source>
        <dbReference type="ARBA" id="ARBA00001964"/>
    </source>
</evidence>
<name>A0A072SPQ0_RALSL</name>
<dbReference type="KEGG" id="rsy:RSUY_14070"/>
<comment type="caution">
    <text evidence="3">The sequence shown here is derived from an EMBL/GenBank/DDBJ whole genome shotgun (WGS) entry which is preliminary data.</text>
</comment>
<sequence length="156" mass="16150">MTATQDIQAKLKQLGIELPAAGAPAAAYVMAAQTGNLVFLSGHIAKKDGKPWVGKLGADMTTEQGKAAARAIAIDLLATLSGHLGGDLGRVKRIVKVMSLVNSSLEYTEQHLVTNGASELFVEVFGDAGKHARSAFGVAQIPLGACVEIELIAEVA</sequence>
<dbReference type="AlphaFoldDB" id="A0A072SPQ0"/>
<dbReference type="PANTHER" id="PTHR43760:SF1">
    <property type="entry name" value="ENDORIBONUCLEASE L-PSP_CHORISMATE MUTASE-LIKE DOMAIN-CONTAINING PROTEIN"/>
    <property type="match status" value="1"/>
</dbReference>